<keyword evidence="4" id="KW-0677">Repeat</keyword>
<evidence type="ECO:0000256" key="3">
    <source>
        <dbReference type="ARBA" id="ARBA00022723"/>
    </source>
</evidence>
<evidence type="ECO:0000259" key="14">
    <source>
        <dbReference type="PROSITE" id="PS50157"/>
    </source>
</evidence>
<sequence>MAYQAASSLLSLSHATTAPQQQQQQQSKRAIAAIDKANVPRPYKCPMCPKSFYRLEHQTRHIRTHTGEKPHQCTFPGCEKRFSRSDELTRHVRIHTSPNKRRERRQQKTMKRTQRQQQKPSSQQQPPSSNEQSSYLTTPDITPTCTPVPSAPNSPALSSTSHPCSDSETEYLFTPGNSPTMSPRTLSPMTSPTMSPQHHHHLKFNKIEPLECSRLGPVFARPVHHPNTSLMDLLERPPQARVLPPILTGPSDQKACLPSIHSVLPF</sequence>
<dbReference type="InterPro" id="IPR051007">
    <property type="entry name" value="creA/MIG_C2H2-ZnF"/>
</dbReference>
<keyword evidence="10" id="KW-0539">Nucleus</keyword>
<dbReference type="FunFam" id="3.30.160.60:FF:000089">
    <property type="entry name" value="DNA-binding protein creA"/>
    <property type="match status" value="1"/>
</dbReference>
<feature type="compositionally biased region" description="Low complexity" evidence="13">
    <location>
        <begin position="115"/>
        <end position="134"/>
    </location>
</feature>
<keyword evidence="8" id="KW-0238">DNA-binding</keyword>
<feature type="compositionally biased region" description="Polar residues" evidence="13">
    <location>
        <begin position="175"/>
        <end position="196"/>
    </location>
</feature>
<dbReference type="GO" id="GO:0000978">
    <property type="term" value="F:RNA polymerase II cis-regulatory region sequence-specific DNA binding"/>
    <property type="evidence" value="ECO:0007669"/>
    <property type="project" value="TreeGrafter"/>
</dbReference>
<keyword evidence="3" id="KW-0479">Metal-binding</keyword>
<evidence type="ECO:0000256" key="13">
    <source>
        <dbReference type="SAM" id="MobiDB-lite"/>
    </source>
</evidence>
<dbReference type="PROSITE" id="PS50157">
    <property type="entry name" value="ZINC_FINGER_C2H2_2"/>
    <property type="match status" value="2"/>
</dbReference>
<dbReference type="SUPFAM" id="SSF57667">
    <property type="entry name" value="beta-beta-alpha zinc fingers"/>
    <property type="match status" value="1"/>
</dbReference>
<reference evidence="15" key="1">
    <citation type="journal article" date="2022" name="IScience">
        <title>Evolution of zygomycete secretomes and the origins of terrestrial fungal ecologies.</title>
        <authorList>
            <person name="Chang Y."/>
            <person name="Wang Y."/>
            <person name="Mondo S."/>
            <person name="Ahrendt S."/>
            <person name="Andreopoulos W."/>
            <person name="Barry K."/>
            <person name="Beard J."/>
            <person name="Benny G.L."/>
            <person name="Blankenship S."/>
            <person name="Bonito G."/>
            <person name="Cuomo C."/>
            <person name="Desiro A."/>
            <person name="Gervers K.A."/>
            <person name="Hundley H."/>
            <person name="Kuo A."/>
            <person name="LaButti K."/>
            <person name="Lang B.F."/>
            <person name="Lipzen A."/>
            <person name="O'Donnell K."/>
            <person name="Pangilinan J."/>
            <person name="Reynolds N."/>
            <person name="Sandor L."/>
            <person name="Smith M.E."/>
            <person name="Tsang A."/>
            <person name="Grigoriev I.V."/>
            <person name="Stajich J.E."/>
            <person name="Spatafora J.W."/>
        </authorList>
    </citation>
    <scope>NUCLEOTIDE SEQUENCE</scope>
    <source>
        <strain evidence="15">RSA 2281</strain>
    </source>
</reference>
<dbReference type="PROSITE" id="PS00028">
    <property type="entry name" value="ZINC_FINGER_C2H2_1"/>
    <property type="match status" value="2"/>
</dbReference>
<evidence type="ECO:0000313" key="15">
    <source>
        <dbReference type="EMBL" id="KAI9257163.1"/>
    </source>
</evidence>
<keyword evidence="7" id="KW-0805">Transcription regulation</keyword>
<dbReference type="EMBL" id="JAIXMP010000020">
    <property type="protein sequence ID" value="KAI9257163.1"/>
    <property type="molecule type" value="Genomic_DNA"/>
</dbReference>
<keyword evidence="16" id="KW-1185">Reference proteome</keyword>
<feature type="compositionally biased region" description="Polar residues" evidence="13">
    <location>
        <begin position="135"/>
        <end position="166"/>
    </location>
</feature>
<evidence type="ECO:0000256" key="2">
    <source>
        <dbReference type="ARBA" id="ARBA00022491"/>
    </source>
</evidence>
<comment type="subcellular location">
    <subcellularLocation>
        <location evidence="1">Nucleus</location>
    </subcellularLocation>
</comment>
<evidence type="ECO:0000256" key="7">
    <source>
        <dbReference type="ARBA" id="ARBA00023015"/>
    </source>
</evidence>
<feature type="domain" description="C2H2-type" evidence="14">
    <location>
        <begin position="43"/>
        <end position="70"/>
    </location>
</feature>
<proteinExistence type="inferred from homology"/>
<dbReference type="PANTHER" id="PTHR47428:SF1">
    <property type="entry name" value="REGULATORY PROTEIN MIG1-RELATED"/>
    <property type="match status" value="1"/>
</dbReference>
<dbReference type="SMART" id="SM00355">
    <property type="entry name" value="ZnF_C2H2"/>
    <property type="match status" value="2"/>
</dbReference>
<protein>
    <recommendedName>
        <fullName evidence="14">C2H2-type domain-containing protein</fullName>
    </recommendedName>
</protein>
<evidence type="ECO:0000256" key="5">
    <source>
        <dbReference type="ARBA" id="ARBA00022771"/>
    </source>
</evidence>
<dbReference type="Pfam" id="PF00096">
    <property type="entry name" value="zf-C2H2"/>
    <property type="match status" value="2"/>
</dbReference>
<evidence type="ECO:0000256" key="11">
    <source>
        <dbReference type="ARBA" id="ARBA00038023"/>
    </source>
</evidence>
<evidence type="ECO:0000256" key="12">
    <source>
        <dbReference type="PROSITE-ProRule" id="PRU00042"/>
    </source>
</evidence>
<feature type="region of interest" description="Disordered" evidence="13">
    <location>
        <begin position="84"/>
        <end position="199"/>
    </location>
</feature>
<evidence type="ECO:0000256" key="4">
    <source>
        <dbReference type="ARBA" id="ARBA00022737"/>
    </source>
</evidence>
<comment type="caution">
    <text evidence="15">The sequence shown here is derived from an EMBL/GenBank/DDBJ whole genome shotgun (WGS) entry which is preliminary data.</text>
</comment>
<feature type="domain" description="C2H2-type" evidence="14">
    <location>
        <begin position="71"/>
        <end position="100"/>
    </location>
</feature>
<dbReference type="GO" id="GO:0008270">
    <property type="term" value="F:zinc ion binding"/>
    <property type="evidence" value="ECO:0007669"/>
    <property type="project" value="UniProtKB-KW"/>
</dbReference>
<evidence type="ECO:0000256" key="6">
    <source>
        <dbReference type="ARBA" id="ARBA00022833"/>
    </source>
</evidence>
<dbReference type="GO" id="GO:0005737">
    <property type="term" value="C:cytoplasm"/>
    <property type="evidence" value="ECO:0007669"/>
    <property type="project" value="TreeGrafter"/>
</dbReference>
<organism evidence="15 16">
    <name type="scientific">Phascolomyces articulosus</name>
    <dbReference type="NCBI Taxonomy" id="60185"/>
    <lineage>
        <taxon>Eukaryota</taxon>
        <taxon>Fungi</taxon>
        <taxon>Fungi incertae sedis</taxon>
        <taxon>Mucoromycota</taxon>
        <taxon>Mucoromycotina</taxon>
        <taxon>Mucoromycetes</taxon>
        <taxon>Mucorales</taxon>
        <taxon>Lichtheimiaceae</taxon>
        <taxon>Phascolomyces</taxon>
    </lineage>
</organism>
<feature type="compositionally biased region" description="Basic residues" evidence="13">
    <location>
        <begin position="91"/>
        <end position="114"/>
    </location>
</feature>
<dbReference type="AlphaFoldDB" id="A0AAD5PBU0"/>
<evidence type="ECO:0000256" key="9">
    <source>
        <dbReference type="ARBA" id="ARBA00023163"/>
    </source>
</evidence>
<reference evidence="15" key="2">
    <citation type="submission" date="2023-02" db="EMBL/GenBank/DDBJ databases">
        <authorList>
            <consortium name="DOE Joint Genome Institute"/>
            <person name="Mondo S.J."/>
            <person name="Chang Y."/>
            <person name="Wang Y."/>
            <person name="Ahrendt S."/>
            <person name="Andreopoulos W."/>
            <person name="Barry K."/>
            <person name="Beard J."/>
            <person name="Benny G.L."/>
            <person name="Blankenship S."/>
            <person name="Bonito G."/>
            <person name="Cuomo C."/>
            <person name="Desiro A."/>
            <person name="Gervers K.A."/>
            <person name="Hundley H."/>
            <person name="Kuo A."/>
            <person name="LaButti K."/>
            <person name="Lang B.F."/>
            <person name="Lipzen A."/>
            <person name="O'Donnell K."/>
            <person name="Pangilinan J."/>
            <person name="Reynolds N."/>
            <person name="Sandor L."/>
            <person name="Smith M.W."/>
            <person name="Tsang A."/>
            <person name="Grigoriev I.V."/>
            <person name="Stajich J.E."/>
            <person name="Spatafora J.W."/>
        </authorList>
    </citation>
    <scope>NUCLEOTIDE SEQUENCE</scope>
    <source>
        <strain evidence="15">RSA 2281</strain>
    </source>
</reference>
<accession>A0AAD5PBU0</accession>
<gene>
    <name evidence="15" type="ORF">BDA99DRAFT_515723</name>
</gene>
<dbReference type="InterPro" id="IPR013087">
    <property type="entry name" value="Znf_C2H2_type"/>
</dbReference>
<keyword evidence="9" id="KW-0804">Transcription</keyword>
<evidence type="ECO:0000313" key="16">
    <source>
        <dbReference type="Proteomes" id="UP001209540"/>
    </source>
</evidence>
<dbReference type="FunFam" id="3.30.160.60:FF:000152">
    <property type="entry name" value="DNA-binding protein creA"/>
    <property type="match status" value="1"/>
</dbReference>
<evidence type="ECO:0000256" key="10">
    <source>
        <dbReference type="ARBA" id="ARBA00023242"/>
    </source>
</evidence>
<keyword evidence="2" id="KW-0678">Repressor</keyword>
<dbReference type="GO" id="GO:0005634">
    <property type="term" value="C:nucleus"/>
    <property type="evidence" value="ECO:0007669"/>
    <property type="project" value="UniProtKB-SubCell"/>
</dbReference>
<evidence type="ECO:0000256" key="8">
    <source>
        <dbReference type="ARBA" id="ARBA00023125"/>
    </source>
</evidence>
<dbReference type="InterPro" id="IPR036236">
    <property type="entry name" value="Znf_C2H2_sf"/>
</dbReference>
<keyword evidence="6" id="KW-0862">Zinc</keyword>
<dbReference type="GO" id="GO:0000433">
    <property type="term" value="P:carbon catabolite repression of transcription from RNA polymerase II promoter by glucose"/>
    <property type="evidence" value="ECO:0007669"/>
    <property type="project" value="TreeGrafter"/>
</dbReference>
<dbReference type="Gene3D" id="3.30.160.60">
    <property type="entry name" value="Classic Zinc Finger"/>
    <property type="match status" value="2"/>
</dbReference>
<keyword evidence="5 12" id="KW-0863">Zinc-finger</keyword>
<dbReference type="Proteomes" id="UP001209540">
    <property type="component" value="Unassembled WGS sequence"/>
</dbReference>
<name>A0AAD5PBU0_9FUNG</name>
<comment type="similarity">
    <text evidence="11">Belongs to the creA/MIG C2H2-type zinc-finger protein family.</text>
</comment>
<evidence type="ECO:0000256" key="1">
    <source>
        <dbReference type="ARBA" id="ARBA00004123"/>
    </source>
</evidence>
<dbReference type="PANTHER" id="PTHR47428">
    <property type="entry name" value="REGULATORY PROTEIN MIG1-RELATED"/>
    <property type="match status" value="1"/>
</dbReference>